<dbReference type="PANTHER" id="PTHR12526">
    <property type="entry name" value="GLYCOSYLTRANSFERASE"/>
    <property type="match status" value="1"/>
</dbReference>
<dbReference type="Proteomes" id="UP000680588">
    <property type="component" value="Chromosome"/>
</dbReference>
<dbReference type="KEGG" id="asun:KG104_07450"/>
<protein>
    <submittedName>
        <fullName evidence="4">Glycosyltransferase family 4 protein</fullName>
    </submittedName>
</protein>
<dbReference type="RefSeq" id="WP_207346604.1">
    <property type="nucleotide sequence ID" value="NZ_CP076456.1"/>
</dbReference>
<dbReference type="GO" id="GO:0016757">
    <property type="term" value="F:glycosyltransferase activity"/>
    <property type="evidence" value="ECO:0007669"/>
    <property type="project" value="UniProtKB-KW"/>
</dbReference>
<evidence type="ECO:0000313" key="4">
    <source>
        <dbReference type="EMBL" id="QWQ37553.1"/>
    </source>
</evidence>
<organism evidence="4 5">
    <name type="scientific">Arthrobacter sunyaminii</name>
    <dbReference type="NCBI Taxonomy" id="2816859"/>
    <lineage>
        <taxon>Bacteria</taxon>
        <taxon>Bacillati</taxon>
        <taxon>Actinomycetota</taxon>
        <taxon>Actinomycetes</taxon>
        <taxon>Micrococcales</taxon>
        <taxon>Micrococcaceae</taxon>
        <taxon>Arthrobacter</taxon>
    </lineage>
</organism>
<evidence type="ECO:0000259" key="3">
    <source>
        <dbReference type="Pfam" id="PF13579"/>
    </source>
</evidence>
<gene>
    <name evidence="4" type="ORF">KG104_07450</name>
</gene>
<keyword evidence="5" id="KW-1185">Reference proteome</keyword>
<evidence type="ECO:0000256" key="2">
    <source>
        <dbReference type="ARBA" id="ARBA00022679"/>
    </source>
</evidence>
<dbReference type="EMBL" id="CP076456">
    <property type="protein sequence ID" value="QWQ37553.1"/>
    <property type="molecule type" value="Genomic_DNA"/>
</dbReference>
<dbReference type="SUPFAM" id="SSF53756">
    <property type="entry name" value="UDP-Glycosyltransferase/glycogen phosphorylase"/>
    <property type="match status" value="1"/>
</dbReference>
<dbReference type="CDD" id="cd03801">
    <property type="entry name" value="GT4_PimA-like"/>
    <property type="match status" value="1"/>
</dbReference>
<evidence type="ECO:0000256" key="1">
    <source>
        <dbReference type="ARBA" id="ARBA00022676"/>
    </source>
</evidence>
<dbReference type="Gene3D" id="3.40.50.2000">
    <property type="entry name" value="Glycogen Phosphorylase B"/>
    <property type="match status" value="2"/>
</dbReference>
<dbReference type="InterPro" id="IPR028098">
    <property type="entry name" value="Glyco_trans_4-like_N"/>
</dbReference>
<reference evidence="4" key="1">
    <citation type="submission" date="2021-06" db="EMBL/GenBank/DDBJ databases">
        <title>Novel species in genus Arthrobacter.</title>
        <authorList>
            <person name="Zhang G."/>
        </authorList>
    </citation>
    <scope>NUCLEOTIDE SEQUENCE</scope>
    <source>
        <strain evidence="4">Zg-ZUI122</strain>
    </source>
</reference>
<evidence type="ECO:0000313" key="5">
    <source>
        <dbReference type="Proteomes" id="UP000680588"/>
    </source>
</evidence>
<dbReference type="Pfam" id="PF13579">
    <property type="entry name" value="Glyco_trans_4_4"/>
    <property type="match status" value="1"/>
</dbReference>
<name>A0A975XMA3_9MICC</name>
<dbReference type="AlphaFoldDB" id="A0A975XMA3"/>
<dbReference type="PANTHER" id="PTHR12526:SF510">
    <property type="entry name" value="D-INOSITOL 3-PHOSPHATE GLYCOSYLTRANSFERASE"/>
    <property type="match status" value="1"/>
</dbReference>
<sequence length="419" mass="45658">MKVLVYPHSMSLGGSQLNALELAAAVQELGHETVLFAQHGPLFRRADELGLEVVVAPAPGRRPSPRIIRALLELIDRRQINVVHGYEWPPALECMAASRLRPQTRAIATVLSMAVAPFIPRHMPLLVGTEQIAATERTFGRSHVGLIEPPVDLESNRPGVDFGSRQFRDRWAIDTKSSTIVLVSRLAHQLKLEGILTAMDAIAILAGQRPIQLVIVGDGPAVQEVAQHAKRINRVTGCNSVVLTGALEDPRPAYSIADVALGMGGSALRAMAFGKPLIVQGEQGYWKLLDSSSLPEFLWQGWYGRGDGSNSQRALAAILTSLLDDTDLRTRLGTFGLRTVQDRFSLKHAAQVQAAFYQEYLDSPPMGSSFEDLAAASRFVRHHVARRAQRLLGHAAEDDFNSRPLAEQTFAVRAGQGSA</sequence>
<proteinExistence type="predicted"/>
<feature type="domain" description="Glycosyltransferase subfamily 4-like N-terminal" evidence="3">
    <location>
        <begin position="13"/>
        <end position="116"/>
    </location>
</feature>
<accession>A0A975XMA3</accession>
<dbReference type="Pfam" id="PF13692">
    <property type="entry name" value="Glyco_trans_1_4"/>
    <property type="match status" value="1"/>
</dbReference>
<keyword evidence="1" id="KW-0328">Glycosyltransferase</keyword>
<keyword evidence="2" id="KW-0808">Transferase</keyword>